<accession>A0A9D1WD64</accession>
<feature type="compositionally biased region" description="Basic and acidic residues" evidence="1">
    <location>
        <begin position="553"/>
        <end position="563"/>
    </location>
</feature>
<feature type="compositionally biased region" description="Polar residues" evidence="1">
    <location>
        <begin position="721"/>
        <end position="742"/>
    </location>
</feature>
<organism evidence="2 3">
    <name type="scientific">Candidatus Anaerobiospirillum pullistercoris</name>
    <dbReference type="NCBI Taxonomy" id="2838452"/>
    <lineage>
        <taxon>Bacteria</taxon>
        <taxon>Pseudomonadati</taxon>
        <taxon>Pseudomonadota</taxon>
        <taxon>Gammaproteobacteria</taxon>
        <taxon>Aeromonadales</taxon>
        <taxon>Succinivibrionaceae</taxon>
        <taxon>Anaerobiospirillum</taxon>
    </lineage>
</organism>
<dbReference type="PANTHER" id="PTHR34403">
    <property type="entry name" value="TOL-PAL SYSTEM PROTEIN TOLA"/>
    <property type="match status" value="1"/>
</dbReference>
<name>A0A9D1WD64_9GAMM</name>
<comment type="caution">
    <text evidence="2">The sequence shown here is derived from an EMBL/GenBank/DDBJ whole genome shotgun (WGS) entry which is preliminary data.</text>
</comment>
<protein>
    <submittedName>
        <fullName evidence="2">Uncharacterized protein</fullName>
    </submittedName>
</protein>
<evidence type="ECO:0000313" key="3">
    <source>
        <dbReference type="Proteomes" id="UP000886829"/>
    </source>
</evidence>
<dbReference type="Proteomes" id="UP000886829">
    <property type="component" value="Unassembled WGS sequence"/>
</dbReference>
<feature type="compositionally biased region" description="Low complexity" evidence="1">
    <location>
        <begin position="585"/>
        <end position="597"/>
    </location>
</feature>
<feature type="region of interest" description="Disordered" evidence="1">
    <location>
        <begin position="447"/>
        <end position="755"/>
    </location>
</feature>
<feature type="compositionally biased region" description="Low complexity" evidence="1">
    <location>
        <begin position="447"/>
        <end position="471"/>
    </location>
</feature>
<feature type="compositionally biased region" description="Low complexity" evidence="1">
    <location>
        <begin position="496"/>
        <end position="513"/>
    </location>
</feature>
<feature type="compositionally biased region" description="Polar residues" evidence="1">
    <location>
        <begin position="329"/>
        <end position="347"/>
    </location>
</feature>
<evidence type="ECO:0000256" key="1">
    <source>
        <dbReference type="SAM" id="MobiDB-lite"/>
    </source>
</evidence>
<sequence>MTLSAMSQLSLLLKKFRLEAKDKLNTDAIFFLEYPNELDLGVLVRLLPHSLREKDQLNALAALPLSVKIKDSAEAINKKLQELNESLEKLSTHPEAGQIHLCSQLPAGTRTSGGSIYQQVRLVENNAYLSQENKLKISMLFLQSLLSYFDLFALMYFLHKSRFQVSNLALNHPVFAGMDDSKKERLRIFASLLSDYKAGVERMEAIADFAQLLCSLRDDGACYGFALYGLDPSLDALNALQRLNPSKSASQVLSELATTLSNKLQPALITFADFCQSTAFLRLQVNALQGYSGKRPLIRNKDPFELSLKVATPSPDHNDKSSSNSGSSQQAINNDTATQGNKSSKGSNAVAGKTANTVSTTDTVGQLHLQNSTDAFFTTASSSGLELFGSNSLNSFDGLSDNLLSTEQLALNDLFNNNPWESSSSLFLQPQVSAQAPAASFAQDSSYTSASASSQPAATDSSSTEETAPELPEAEEPEAAPAAEAEAEAKAKHSEAAPAPEAAESAELVAPSATANANSADSETSAPKTKATAAVSPKAKGSSRSKRKASAAKAKEQSTDSKAEAALPQDEPVSDSTGTDLGLTKATKAKSAQSGSKAKSKPRGRTQKTGQDQILGATLSDPELKQAAQDALFAQAEHTQAELDSSSGDEDSNTISSAESKASVKVIKNTDKAKAQKTTTVTAARENSQLSSETSSPRGPELTATDGTAQLAAQTEKLAQDGSTASAHSADGSTATNVTPNKATAKRKTKSAGFNTQGAAANLATQKELPPFELDAEAEQRSSSAEITALTKRRRVQDYTHHRLEGKFIRASDALKQASTQQHEQRIKTQAISNQVMPLLNQTDLGQESSWKQQKQKDLAEHIGLLQVLDSTPELMRLKYCLLFAQYFLLPEEGFVQLLQTTDPETLPPESATVTANAQAATQAAQTAQAEVNAQEPNNNGESVKENLSEVQSSSEQSATGQESVLQDAGAVSMAYSMADSTADSVADNKALDAAGLEEYPEADNESSDLPDLPSLKDIAATTQEALTGMSLGMSLQELNSPELKVQRSLLARKLRPLKELKTMHQVLLEMASNAPEQQKTLKLQTAKFNYYAQILGRSFTVVTNSRRTPDVEDNLPRTNLNAYARDPLVQFIVATLILSAYNLYYKVNRNGLFETYQRLQLIPPL</sequence>
<gene>
    <name evidence="2" type="ORF">H9850_05295</name>
</gene>
<feature type="compositionally biased region" description="Basic residues" evidence="1">
    <location>
        <begin position="541"/>
        <end position="550"/>
    </location>
</feature>
<feature type="compositionally biased region" description="Low complexity" evidence="1">
    <location>
        <begin position="912"/>
        <end position="936"/>
    </location>
</feature>
<feature type="compositionally biased region" description="Polar residues" evidence="1">
    <location>
        <begin position="949"/>
        <end position="965"/>
    </location>
</feature>
<dbReference type="EMBL" id="DXEV01000101">
    <property type="protein sequence ID" value="HIX56868.1"/>
    <property type="molecule type" value="Genomic_DNA"/>
</dbReference>
<feature type="compositionally biased region" description="Polar residues" evidence="1">
    <location>
        <begin position="685"/>
        <end position="697"/>
    </location>
</feature>
<proteinExistence type="predicted"/>
<reference evidence="2" key="2">
    <citation type="submission" date="2021-04" db="EMBL/GenBank/DDBJ databases">
        <authorList>
            <person name="Gilroy R."/>
        </authorList>
    </citation>
    <scope>NUCLEOTIDE SEQUENCE</scope>
    <source>
        <strain evidence="2">USASDec5-558</strain>
    </source>
</reference>
<feature type="region of interest" description="Disordered" evidence="1">
    <location>
        <begin position="906"/>
        <end position="966"/>
    </location>
</feature>
<feature type="compositionally biased region" description="Polar residues" evidence="1">
    <location>
        <begin position="514"/>
        <end position="527"/>
    </location>
</feature>
<reference evidence="2" key="1">
    <citation type="journal article" date="2021" name="PeerJ">
        <title>Extensive microbial diversity within the chicken gut microbiome revealed by metagenomics and culture.</title>
        <authorList>
            <person name="Gilroy R."/>
            <person name="Ravi A."/>
            <person name="Getino M."/>
            <person name="Pursley I."/>
            <person name="Horton D.L."/>
            <person name="Alikhan N.F."/>
            <person name="Baker D."/>
            <person name="Gharbi K."/>
            <person name="Hall N."/>
            <person name="Watson M."/>
            <person name="Adriaenssens E.M."/>
            <person name="Foster-Nyarko E."/>
            <person name="Jarju S."/>
            <person name="Secka A."/>
            <person name="Antonio M."/>
            <person name="Oren A."/>
            <person name="Chaudhuri R.R."/>
            <person name="La Ragione R."/>
            <person name="Hildebrand F."/>
            <person name="Pallen M.J."/>
        </authorList>
    </citation>
    <scope>NUCLEOTIDE SEQUENCE</scope>
    <source>
        <strain evidence="2">USASDec5-558</strain>
    </source>
</reference>
<evidence type="ECO:0000313" key="2">
    <source>
        <dbReference type="EMBL" id="HIX56868.1"/>
    </source>
</evidence>
<feature type="region of interest" description="Disordered" evidence="1">
    <location>
        <begin position="309"/>
        <end position="354"/>
    </location>
</feature>
<dbReference type="PANTHER" id="PTHR34403:SF16">
    <property type="entry name" value="GLYCINE, ALANINE AND ASPARAGINE-RICH PROTEIN-LIKE"/>
    <property type="match status" value="1"/>
</dbReference>
<dbReference type="AlphaFoldDB" id="A0A9D1WD64"/>
<dbReference type="InterPro" id="IPR050972">
    <property type="entry name" value="SDr-like"/>
</dbReference>